<dbReference type="Pfam" id="PF16592">
    <property type="entry name" value="Cas9_REC"/>
    <property type="match status" value="1"/>
</dbReference>
<dbReference type="InterPro" id="IPR003615">
    <property type="entry name" value="HNH_nuc"/>
</dbReference>
<dbReference type="InterPro" id="IPR032237">
    <property type="entry name" value="Cas9_PI"/>
</dbReference>
<keyword evidence="6 13" id="KW-0378">Hydrolase</keyword>
<evidence type="ECO:0000256" key="1">
    <source>
        <dbReference type="ARBA" id="ARBA00001946"/>
    </source>
</evidence>
<keyword evidence="8" id="KW-0694">RNA-binding</keyword>
<evidence type="ECO:0000256" key="7">
    <source>
        <dbReference type="ARBA" id="ARBA00022842"/>
    </source>
</evidence>
<dbReference type="NCBIfam" id="TIGR01865">
    <property type="entry name" value="cas_Csn1"/>
    <property type="match status" value="1"/>
</dbReference>
<dbReference type="GO" id="GO:0004519">
    <property type="term" value="F:endonuclease activity"/>
    <property type="evidence" value="ECO:0007669"/>
    <property type="project" value="UniProtKB-UniRule"/>
</dbReference>
<dbReference type="Gene3D" id="3.30.420.10">
    <property type="entry name" value="Ribonuclease H-like superfamily/Ribonuclease H"/>
    <property type="match status" value="1"/>
</dbReference>
<sequence length="1109" mass="126585">MSKKAKAEKLLSEFSFDTKEDKNAVQAILAGIVGNTIDFTKVFNRDLAVDDLKAWKLKLDSETFDEQSQVIVSDLDDDELELFNAIRQAFDGFTLMNLLGDQTSISAAMVERYQQHNQDLKLVKKLAKAQEILHKEFSKIYSAYLKDDSDKGMKTLLENSDLSSGDLTAIQQRIESHDFLPKQRTKSNSVIPYQLHLAEIEKIISNQEKFYPFLAETFSTSEGQSVNKIVELVKFRVPYYVGPMVTVANVEQSGGDATNHWVTRNAGFEKSQVTPWNFDQVFNRDQAAQDFIDRLTGTDTYLIGEPTLPKNSLKYQLFTVLNELNNVKIDGHKIDEVTKHDLIQDIFKSKKTVSVKAIKDFYLSEGKGEVAITGLADLTKFNSTLSSYIDLNKIFDTEFMENPANQQLLEDVIKVQTVFEDAKIAERELRKLNLTEEQVQKLAKTHYTGWGNLSDKLLSTKMISENGRKVSILDKLEKTSKNFMSIITNDQYGVQEWIKQQNTAESSENIQDKIDELTTSPANKRGIKQAFNVLLDIKKALGEEPERVYLEFAKETQNSVRTNSRYNRLKEIYKSKSLSDDAKALKKELESQKNALQNSRIGDRLYLYFIQQGKDMYTGQPINIDKLSTDYDIDHIIPQAYTKDDSIDNRVLVSRPENARKSDSASYTTEVRAAAGGLWKALKKSGFISQKKYDRLTKGGDYSEGQKSGFIARQLVETRQIIKNVAALIETEFNETKAVAIRSEITSDMRRLVAIKKHREINSFHHAFDALLITAAGQYMKVRYPDRDGANVYNEFDQYTNNYLKELRKSSASDTVRRLSPFGFVVGTMAKGNENWSEDNTKYLRHVMNFKNILTTRRNGKDDGALNKETIYGVDPKAKLIGTNKQRSDVSLYGGYTYPYSAYMTLVRANGKNLLVKVSIAAAKKIESGQIDLIEYVKQQPEVKKFEKVLIKMIPIGQLVLNDEKLMYLVSYEFYHNAKQLWLPSKEADFISQLTKDSVDDELIKGFDLLTSEKVLKRFPFYAQDLQKLIFLRESFKFIDNKYEVLETILKGLQLDAAQQKPVKMIDKTAVDWKNYRQPGGIKLSDNAEIIYQSTTGIFEKRVKIADLL</sequence>
<keyword evidence="5 13" id="KW-0255">Endonuclease</keyword>
<comment type="subunit">
    <text evidence="12">Monomer. Binds crRNA and tracrRNA.</text>
</comment>
<dbReference type="Pfam" id="PF16595">
    <property type="entry name" value="Cas9_PI"/>
    <property type="match status" value="1"/>
</dbReference>
<evidence type="ECO:0000256" key="9">
    <source>
        <dbReference type="ARBA" id="ARBA00023118"/>
    </source>
</evidence>
<evidence type="ECO:0000256" key="4">
    <source>
        <dbReference type="ARBA" id="ARBA00022723"/>
    </source>
</evidence>
<keyword evidence="3 13" id="KW-0540">Nuclease</keyword>
<dbReference type="EMBL" id="DF968063">
    <property type="protein sequence ID" value="GAP02519.1"/>
    <property type="molecule type" value="Genomic_DNA"/>
</dbReference>
<evidence type="ECO:0000256" key="6">
    <source>
        <dbReference type="ARBA" id="ARBA00022801"/>
    </source>
</evidence>
<keyword evidence="10 13" id="KW-0238">DNA-binding</keyword>
<dbReference type="InterPro" id="IPR036397">
    <property type="entry name" value="RNaseH_sf"/>
</dbReference>
<dbReference type="InterPro" id="IPR033114">
    <property type="entry name" value="HNH_CAS9"/>
</dbReference>
<protein>
    <submittedName>
        <fullName evidence="16">CRISPR-associated endonuclease Cas9</fullName>
    </submittedName>
</protein>
<evidence type="ECO:0000256" key="8">
    <source>
        <dbReference type="ARBA" id="ARBA00022884"/>
    </source>
</evidence>
<evidence type="ECO:0000256" key="3">
    <source>
        <dbReference type="ARBA" id="ARBA00022722"/>
    </source>
</evidence>
<dbReference type="InterPro" id="IPR032240">
    <property type="entry name" value="Cas9_REC"/>
</dbReference>
<evidence type="ECO:0000256" key="10">
    <source>
        <dbReference type="ARBA" id="ARBA00023125"/>
    </source>
</evidence>
<evidence type="ECO:0000256" key="13">
    <source>
        <dbReference type="PROSITE-ProRule" id="PRU01085"/>
    </source>
</evidence>
<evidence type="ECO:0000313" key="17">
    <source>
        <dbReference type="Proteomes" id="UP000061227"/>
    </source>
</evidence>
<dbReference type="GO" id="GO:0051607">
    <property type="term" value="P:defense response to virus"/>
    <property type="evidence" value="ECO:0007669"/>
    <property type="project" value="UniProtKB-KW"/>
</dbReference>
<feature type="domain" description="HNH Cas9-type" evidence="15">
    <location>
        <begin position="556"/>
        <end position="715"/>
    </location>
</feature>
<dbReference type="PROSITE" id="PS51749">
    <property type="entry name" value="HNH_CAS9"/>
    <property type="match status" value="1"/>
</dbReference>
<comment type="similarity">
    <text evidence="2">Belongs to the CRISPR-associated protein Cas9 family. Subtype II-A subfamily.</text>
</comment>
<accession>A0A3F3H6N2</accession>
<keyword evidence="4" id="KW-0479">Metal-binding</keyword>
<dbReference type="Pfam" id="PF22702">
    <property type="entry name" value="Cas9_RuvC"/>
    <property type="match status" value="1"/>
</dbReference>
<evidence type="ECO:0000256" key="5">
    <source>
        <dbReference type="ARBA" id="ARBA00022759"/>
    </source>
</evidence>
<dbReference type="GO" id="GO:0016787">
    <property type="term" value="F:hydrolase activity"/>
    <property type="evidence" value="ECO:0007669"/>
    <property type="project" value="UniProtKB-KW"/>
</dbReference>
<keyword evidence="17" id="KW-1185">Reference proteome</keyword>
<dbReference type="InterPro" id="IPR055228">
    <property type="entry name" value="Cas9_RuvC"/>
</dbReference>
<dbReference type="InterPro" id="IPR028629">
    <property type="entry name" value="Cas9"/>
</dbReference>
<keyword evidence="11" id="KW-0464">Manganese</keyword>
<keyword evidence="9" id="KW-0051">Antiviral defense</keyword>
<evidence type="ECO:0000313" key="16">
    <source>
        <dbReference type="EMBL" id="GAP02519.1"/>
    </source>
</evidence>
<dbReference type="AlphaFoldDB" id="A0A3F3H6N2"/>
<comment type="cofactor">
    <cofactor evidence="1">
        <name>Mg(2+)</name>
        <dbReference type="ChEBI" id="CHEBI:18420"/>
    </cofactor>
</comment>
<dbReference type="GO" id="GO:0003723">
    <property type="term" value="F:RNA binding"/>
    <property type="evidence" value="ECO:0007669"/>
    <property type="project" value="UniProtKB-UniRule"/>
</dbReference>
<evidence type="ECO:0000256" key="14">
    <source>
        <dbReference type="SAM" id="Coils"/>
    </source>
</evidence>
<dbReference type="GO" id="GO:0046872">
    <property type="term" value="F:metal ion binding"/>
    <property type="evidence" value="ECO:0007669"/>
    <property type="project" value="UniProtKB-KW"/>
</dbReference>
<keyword evidence="14" id="KW-0175">Coiled coil</keyword>
<evidence type="ECO:0000259" key="15">
    <source>
        <dbReference type="PROSITE" id="PS51749"/>
    </source>
</evidence>
<keyword evidence="7" id="KW-0460">Magnesium</keyword>
<feature type="coiled-coil region" evidence="14">
    <location>
        <begin position="575"/>
        <end position="602"/>
    </location>
</feature>
<gene>
    <name evidence="16" type="primary">cas9</name>
    <name evidence="16" type="ORF">FPFC_014020</name>
</gene>
<evidence type="ECO:0000256" key="12">
    <source>
        <dbReference type="ARBA" id="ARBA00046380"/>
    </source>
</evidence>
<dbReference type="GO" id="GO:0003677">
    <property type="term" value="F:DNA binding"/>
    <property type="evidence" value="ECO:0007669"/>
    <property type="project" value="UniProtKB-UniRule"/>
</dbReference>
<proteinExistence type="inferred from homology"/>
<reference evidence="16 17" key="1">
    <citation type="journal article" date="2015" name="BMC Genomics">
        <title>Comparative genomics of Fructobacillus spp. and Leuconostoc spp. reveals niche-specific evolution of Fructobacillus spp.</title>
        <authorList>
            <person name="Endo A."/>
            <person name="Tanizawa Y."/>
            <person name="Tanaka N."/>
            <person name="Maeno S."/>
            <person name="Kumar H."/>
            <person name="Shiwa Y."/>
            <person name="Okada S."/>
            <person name="Yoshikawa H."/>
            <person name="Dicks L."/>
            <person name="Nakagawa J."/>
            <person name="Arita M."/>
        </authorList>
    </citation>
    <scope>NUCLEOTIDE SEQUENCE [LARGE SCALE GENOMIC DNA]</scope>
    <source>
        <strain evidence="16 17">DSM 15468</strain>
    </source>
</reference>
<dbReference type="Gene3D" id="1.10.30.50">
    <property type="match status" value="1"/>
</dbReference>
<organism evidence="16 17">
    <name type="scientific">Fructobacillus pseudoficulneus</name>
    <dbReference type="NCBI Taxonomy" id="220714"/>
    <lineage>
        <taxon>Bacteria</taxon>
        <taxon>Bacillati</taxon>
        <taxon>Bacillota</taxon>
        <taxon>Bacilli</taxon>
        <taxon>Lactobacillales</taxon>
        <taxon>Lactobacillaceae</taxon>
        <taxon>Fructobacillus</taxon>
    </lineage>
</organism>
<evidence type="ECO:0000256" key="11">
    <source>
        <dbReference type="ARBA" id="ARBA00023211"/>
    </source>
</evidence>
<name>A0A3F3H6N2_9LACO</name>
<evidence type="ECO:0000256" key="2">
    <source>
        <dbReference type="ARBA" id="ARBA00005244"/>
    </source>
</evidence>
<dbReference type="Proteomes" id="UP000061227">
    <property type="component" value="Unassembled WGS sequence"/>
</dbReference>
<dbReference type="Pfam" id="PF13395">
    <property type="entry name" value="HNH_4"/>
    <property type="match status" value="1"/>
</dbReference>